<evidence type="ECO:0000256" key="6">
    <source>
        <dbReference type="SAM" id="Phobius"/>
    </source>
</evidence>
<feature type="transmembrane region" description="Helical" evidence="6">
    <location>
        <begin position="6"/>
        <end position="26"/>
    </location>
</feature>
<feature type="transmembrane region" description="Helical" evidence="6">
    <location>
        <begin position="496"/>
        <end position="513"/>
    </location>
</feature>
<protein>
    <submittedName>
        <fullName evidence="7">LMBR1 domain containing protein</fullName>
    </submittedName>
</protein>
<accession>A0A196SP52</accession>
<keyword evidence="8" id="KW-1185">Reference proteome</keyword>
<dbReference type="PANTHER" id="PTHR21355">
    <property type="entry name" value="G-PROTEIN COUPLED RECEPTOR-ASSOCIATED PROTEIN LMBRD2"/>
    <property type="match status" value="1"/>
</dbReference>
<sequence length="580" mass="66423">MHRLTTGLVLVGICVVLLALCTYGLLRYYREKSVSFGYSLTIYITWFLGFIGMILYPVDIGYSIADKAANPKIKLIWVGVYWFTFFLAWVYIPIMMEYWASGEFKPSSRFKESLWVNAKFYVNLVPLIVVIVIWYLIAKKGDTSGVQGLIIALSNTYGLLFVIFLLGPGLVELPINLWRRRDQHRALEALYQKAYKLDAAKYEYEYKVVSLKMNLQDLQKTIISAKKSPRIQTIISDMILSMPSDEAINLRRHSAGVIDKSEWLVIPLLDCVNMTDAKLIDRLSAMNSKLKKTCLVYERKINQYEECIDSILSLKADLNETVTDANGQSLPFQIDRSKPGRVFHTFWLRIRSVCLGLTSVVCGCLSIAILLTELTTLGFPFWKKSLSIIGAPLHHIHNNSMLRTFMSAVPLTYLFICFFRSFFLLRIPFVESYHLYYHHTDVYALSFNAYYLCRLQYSLCYHYFTLLQMDEQAYESIALSSLLGEMKTIPFLGSEFNFYVPAIVFLVSVFTFGKMMWPAKKKADTLLDSGVDEVKAGQELVVLTLKRRAREVLNVEVTTMPSVYSYQSPVVSHSGRKAIA</sequence>
<dbReference type="Pfam" id="PF04791">
    <property type="entry name" value="LMBR1"/>
    <property type="match status" value="1"/>
</dbReference>
<evidence type="ECO:0000256" key="1">
    <source>
        <dbReference type="ARBA" id="ARBA00004141"/>
    </source>
</evidence>
<comment type="subcellular location">
    <subcellularLocation>
        <location evidence="1">Membrane</location>
        <topology evidence="1">Multi-pass membrane protein</topology>
    </subcellularLocation>
</comment>
<evidence type="ECO:0000256" key="3">
    <source>
        <dbReference type="ARBA" id="ARBA00022692"/>
    </source>
</evidence>
<gene>
    <name evidence="7" type="ORF">AV274_0677</name>
</gene>
<name>A0A196SP52_BLAHN</name>
<reference evidence="7 8" key="1">
    <citation type="submission" date="2016-05" db="EMBL/GenBank/DDBJ databases">
        <title>Nuclear genome of Blastocystis sp. subtype 1 NandII.</title>
        <authorList>
            <person name="Gentekaki E."/>
            <person name="Curtis B."/>
            <person name="Stairs C."/>
            <person name="Eme L."/>
            <person name="Herman E."/>
            <person name="Klimes V."/>
            <person name="Arias M.C."/>
            <person name="Elias M."/>
            <person name="Hilliou F."/>
            <person name="Klute M."/>
            <person name="Malik S.-B."/>
            <person name="Pightling A."/>
            <person name="Rachubinski R."/>
            <person name="Salas D."/>
            <person name="Schlacht A."/>
            <person name="Suga H."/>
            <person name="Archibald J."/>
            <person name="Ball S.G."/>
            <person name="Clark G."/>
            <person name="Dacks J."/>
            <person name="Van Der Giezen M."/>
            <person name="Tsaousis A."/>
            <person name="Roger A."/>
        </authorList>
    </citation>
    <scope>NUCLEOTIDE SEQUENCE [LARGE SCALE GENOMIC DNA]</scope>
    <source>
        <strain evidence="8">ATCC 50177 / NandII</strain>
    </source>
</reference>
<dbReference type="OrthoDB" id="203099at2759"/>
<evidence type="ECO:0000313" key="8">
    <source>
        <dbReference type="Proteomes" id="UP000078348"/>
    </source>
</evidence>
<dbReference type="AlphaFoldDB" id="A0A196SP52"/>
<comment type="similarity">
    <text evidence="2">Belongs to the LIMR family.</text>
</comment>
<keyword evidence="4 6" id="KW-1133">Transmembrane helix</keyword>
<evidence type="ECO:0000256" key="5">
    <source>
        <dbReference type="ARBA" id="ARBA00023136"/>
    </source>
</evidence>
<dbReference type="Proteomes" id="UP000078348">
    <property type="component" value="Unassembled WGS sequence"/>
</dbReference>
<evidence type="ECO:0000256" key="2">
    <source>
        <dbReference type="ARBA" id="ARBA00010487"/>
    </source>
</evidence>
<feature type="transmembrane region" description="Helical" evidence="6">
    <location>
        <begin position="38"/>
        <end position="56"/>
    </location>
</feature>
<dbReference type="PANTHER" id="PTHR21355:SF0">
    <property type="entry name" value="G-PROTEIN COUPLED RECEPTOR-ASSOCIATED PROTEIN LMBRD2"/>
    <property type="match status" value="1"/>
</dbReference>
<dbReference type="InterPro" id="IPR006876">
    <property type="entry name" value="LMBR1-like_membr_prot"/>
</dbReference>
<dbReference type="InterPro" id="IPR051584">
    <property type="entry name" value="GPCR-associated_LMBR1"/>
</dbReference>
<dbReference type="EMBL" id="LXWW01000024">
    <property type="protein sequence ID" value="OAO17599.1"/>
    <property type="molecule type" value="Genomic_DNA"/>
</dbReference>
<feature type="transmembrane region" description="Helical" evidence="6">
    <location>
        <begin position="411"/>
        <end position="430"/>
    </location>
</feature>
<organism evidence="7 8">
    <name type="scientific">Blastocystis sp. subtype 1 (strain ATCC 50177 / NandII)</name>
    <dbReference type="NCBI Taxonomy" id="478820"/>
    <lineage>
        <taxon>Eukaryota</taxon>
        <taxon>Sar</taxon>
        <taxon>Stramenopiles</taxon>
        <taxon>Bigyra</taxon>
        <taxon>Opalozoa</taxon>
        <taxon>Opalinata</taxon>
        <taxon>Blastocystidae</taxon>
        <taxon>Blastocystis</taxon>
    </lineage>
</organism>
<comment type="caution">
    <text evidence="7">The sequence shown here is derived from an EMBL/GenBank/DDBJ whole genome shotgun (WGS) entry which is preliminary data.</text>
</comment>
<keyword evidence="3 6" id="KW-0812">Transmembrane</keyword>
<keyword evidence="5 6" id="KW-0472">Membrane</keyword>
<evidence type="ECO:0000256" key="4">
    <source>
        <dbReference type="ARBA" id="ARBA00022989"/>
    </source>
</evidence>
<feature type="transmembrane region" description="Helical" evidence="6">
    <location>
        <begin position="346"/>
        <end position="371"/>
    </location>
</feature>
<feature type="transmembrane region" description="Helical" evidence="6">
    <location>
        <begin position="120"/>
        <end position="137"/>
    </location>
</feature>
<feature type="transmembrane region" description="Helical" evidence="6">
    <location>
        <begin position="149"/>
        <end position="171"/>
    </location>
</feature>
<evidence type="ECO:0000313" key="7">
    <source>
        <dbReference type="EMBL" id="OAO17599.1"/>
    </source>
</evidence>
<feature type="transmembrane region" description="Helical" evidence="6">
    <location>
        <begin position="76"/>
        <end position="99"/>
    </location>
</feature>
<feature type="transmembrane region" description="Helical" evidence="6">
    <location>
        <begin position="442"/>
        <end position="464"/>
    </location>
</feature>
<dbReference type="GO" id="GO:0016020">
    <property type="term" value="C:membrane"/>
    <property type="evidence" value="ECO:0007669"/>
    <property type="project" value="UniProtKB-SubCell"/>
</dbReference>
<proteinExistence type="inferred from homology"/>